<dbReference type="InterPro" id="IPR016024">
    <property type="entry name" value="ARM-type_fold"/>
</dbReference>
<dbReference type="Proteomes" id="UP000838308">
    <property type="component" value="Unassembled WGS sequence"/>
</dbReference>
<gene>
    <name evidence="1" type="primary">yhaZ</name>
    <name evidence="1" type="ORF">BACCIP111895_03905</name>
</gene>
<protein>
    <recommendedName>
        <fullName evidence="3">DNA alkylation repair protein</fullName>
    </recommendedName>
</protein>
<dbReference type="InterPro" id="IPR014825">
    <property type="entry name" value="DNA_alkylation"/>
</dbReference>
<name>A0ABM9EVP3_9BACI</name>
<evidence type="ECO:0000313" key="1">
    <source>
        <dbReference type="EMBL" id="CAH2716717.1"/>
    </source>
</evidence>
<organism evidence="1 2">
    <name type="scientific">Neobacillus rhizosphaerae</name>
    <dbReference type="NCBI Taxonomy" id="2880965"/>
    <lineage>
        <taxon>Bacteria</taxon>
        <taxon>Bacillati</taxon>
        <taxon>Bacillota</taxon>
        <taxon>Bacilli</taxon>
        <taxon>Bacillales</taxon>
        <taxon>Bacillaceae</taxon>
        <taxon>Neobacillus</taxon>
    </lineage>
</organism>
<comment type="caution">
    <text evidence="1">The sequence shown here is derived from an EMBL/GenBank/DDBJ whole genome shotgun (WGS) entry which is preliminary data.</text>
</comment>
<dbReference type="Pfam" id="PF08713">
    <property type="entry name" value="DNA_alkylation"/>
    <property type="match status" value="1"/>
</dbReference>
<proteinExistence type="predicted"/>
<evidence type="ECO:0000313" key="2">
    <source>
        <dbReference type="Proteomes" id="UP000838308"/>
    </source>
</evidence>
<dbReference type="EMBL" id="CALBWS010000031">
    <property type="protein sequence ID" value="CAH2716717.1"/>
    <property type="molecule type" value="Genomic_DNA"/>
</dbReference>
<accession>A0ABM9EVP3</accession>
<dbReference type="SUPFAM" id="SSF48371">
    <property type="entry name" value="ARM repeat"/>
    <property type="match status" value="1"/>
</dbReference>
<sequence>MGKVKDIYNMQFINQLTKTLKKSSPDFNEKEFQEAVYLNDWESLEFKQRVRRISTAMFESLPKAYEEVIDIFYQAAPSFGGLAGIIFPDYVEQYGLNDWEKSMEALEFLTPFSTSEFAVRPFFIADQERMVRQMFNWAQSKNEHVRRLASEGSRPRLPWGSTVPSLKENPLQFITMLEYLFQDDSLYVRKSVANHLNDISRIHPTAITKIVEKWQGKDQGTDWILRHASRSLLKQGNRDILALFGYKASNKLQIRNLSLIKAAISIGEELLFSFDLAVETGTKVRLEYAIDYVKNNGNQNKKVFQITETVVEDGLIKSFSRKQSFKNMTTRKHYPGVHTLHVLVNGEVKASKDFLVN</sequence>
<dbReference type="RefSeq" id="WP_248736957.1">
    <property type="nucleotide sequence ID" value="NZ_CALBWS010000031.1"/>
</dbReference>
<reference evidence="1" key="1">
    <citation type="submission" date="2022-04" db="EMBL/GenBank/DDBJ databases">
        <authorList>
            <person name="Criscuolo A."/>
        </authorList>
    </citation>
    <scope>NUCLEOTIDE SEQUENCE</scope>
    <source>
        <strain evidence="1">CIP111895</strain>
    </source>
</reference>
<evidence type="ECO:0008006" key="3">
    <source>
        <dbReference type="Google" id="ProtNLM"/>
    </source>
</evidence>
<dbReference type="Gene3D" id="1.25.40.290">
    <property type="entry name" value="ARM repeat domains"/>
    <property type="match status" value="1"/>
</dbReference>
<keyword evidence="2" id="KW-1185">Reference proteome</keyword>